<comment type="caution">
    <text evidence="1">The sequence shown here is derived from an EMBL/GenBank/DDBJ whole genome shotgun (WGS) entry which is preliminary data.</text>
</comment>
<reference evidence="1" key="1">
    <citation type="submission" date="2020-08" db="EMBL/GenBank/DDBJ databases">
        <title>Multicomponent nature underlies the extraordinary mechanical properties of spider dragline silk.</title>
        <authorList>
            <person name="Kono N."/>
            <person name="Nakamura H."/>
            <person name="Mori M."/>
            <person name="Yoshida Y."/>
            <person name="Ohtoshi R."/>
            <person name="Malay A.D."/>
            <person name="Moran D.A.P."/>
            <person name="Tomita M."/>
            <person name="Numata K."/>
            <person name="Arakawa K."/>
        </authorList>
    </citation>
    <scope>NUCLEOTIDE SEQUENCE</scope>
</reference>
<protein>
    <submittedName>
        <fullName evidence="1">Uncharacterized protein</fullName>
    </submittedName>
</protein>
<keyword evidence="2" id="KW-1185">Reference proteome</keyword>
<accession>A0A8X6Q0T7</accession>
<sequence length="88" mass="9669">MKVVNAGQPRCRKLKSGKSCSQLNINICLVLVNGGLSSPREMLIKLSSTFSNDFENDGAEEMLSIPSLWARHGYCNHSVLIVDTNLFA</sequence>
<dbReference type="EMBL" id="BMAW01120816">
    <property type="protein sequence ID" value="GFT90969.1"/>
    <property type="molecule type" value="Genomic_DNA"/>
</dbReference>
<evidence type="ECO:0000313" key="1">
    <source>
        <dbReference type="EMBL" id="GFT90969.1"/>
    </source>
</evidence>
<dbReference type="Proteomes" id="UP000887013">
    <property type="component" value="Unassembled WGS sequence"/>
</dbReference>
<dbReference type="AlphaFoldDB" id="A0A8X6Q0T7"/>
<proteinExistence type="predicted"/>
<name>A0A8X6Q0T7_NEPPI</name>
<gene>
    <name evidence="1" type="ORF">NPIL_370891</name>
</gene>
<organism evidence="1 2">
    <name type="scientific">Nephila pilipes</name>
    <name type="common">Giant wood spider</name>
    <name type="synonym">Nephila maculata</name>
    <dbReference type="NCBI Taxonomy" id="299642"/>
    <lineage>
        <taxon>Eukaryota</taxon>
        <taxon>Metazoa</taxon>
        <taxon>Ecdysozoa</taxon>
        <taxon>Arthropoda</taxon>
        <taxon>Chelicerata</taxon>
        <taxon>Arachnida</taxon>
        <taxon>Araneae</taxon>
        <taxon>Araneomorphae</taxon>
        <taxon>Entelegynae</taxon>
        <taxon>Araneoidea</taxon>
        <taxon>Nephilidae</taxon>
        <taxon>Nephila</taxon>
    </lineage>
</organism>
<evidence type="ECO:0000313" key="2">
    <source>
        <dbReference type="Proteomes" id="UP000887013"/>
    </source>
</evidence>